<proteinExistence type="predicted"/>
<evidence type="ECO:0000313" key="2">
    <source>
        <dbReference type="Proteomes" id="UP001302806"/>
    </source>
</evidence>
<dbReference type="Proteomes" id="UP001302806">
    <property type="component" value="Chromosome"/>
</dbReference>
<dbReference type="RefSeq" id="WP_415865951.1">
    <property type="nucleotide sequence ID" value="NZ_CP134537.1"/>
</dbReference>
<evidence type="ECO:0000313" key="1">
    <source>
        <dbReference type="EMBL" id="WNH09489.1"/>
    </source>
</evidence>
<reference evidence="1 2" key="1">
    <citation type="submission" date="2023-09" db="EMBL/GenBank/DDBJ databases">
        <title>Thalassobella suaedae gen. nov., sp. nov., a marine bacterium of the family Flavobacteriaceae isolated from a halophyte Suaeda japonica.</title>
        <authorList>
            <person name="Lee S.Y."/>
            <person name="Hwang C.Y."/>
        </authorList>
    </citation>
    <scope>NUCLEOTIDE SEQUENCE [LARGE SCALE GENOMIC DNA]</scope>
    <source>
        <strain evidence="1 2">HL-DH14</strain>
    </source>
</reference>
<dbReference type="EMBL" id="CP134537">
    <property type="protein sequence ID" value="WNH09489.1"/>
    <property type="molecule type" value="Genomic_DNA"/>
</dbReference>
<name>A0ABY9XU82_9FLAO</name>
<accession>A0ABY9XU82</accession>
<sequence length="66" mass="7049">MSGDGAKHDEMVASALKELMKEVDVIVLAQASMARVVDGLSEGEKLVPILASPAIAMKKLSETYFK</sequence>
<gene>
    <name evidence="1" type="ORF">RHP51_01745</name>
</gene>
<protein>
    <submittedName>
        <fullName evidence="1">Uncharacterized protein</fullName>
    </submittedName>
</protein>
<organism evidence="1 2">
    <name type="scientific">Thalassobellus suaedae</name>
    <dbReference type="NCBI Taxonomy" id="3074124"/>
    <lineage>
        <taxon>Bacteria</taxon>
        <taxon>Pseudomonadati</taxon>
        <taxon>Bacteroidota</taxon>
        <taxon>Flavobacteriia</taxon>
        <taxon>Flavobacteriales</taxon>
        <taxon>Flavobacteriaceae</taxon>
        <taxon>Thalassobellus</taxon>
    </lineage>
</organism>